<reference evidence="2" key="1">
    <citation type="submission" date="2016-06" db="EMBL/GenBank/DDBJ databases">
        <title>Parallel loss of symbiosis genes in relatives of nitrogen-fixing non-legume Parasponia.</title>
        <authorList>
            <person name="Van Velzen R."/>
            <person name="Holmer R."/>
            <person name="Bu F."/>
            <person name="Rutten L."/>
            <person name="Van Zeijl A."/>
            <person name="Liu W."/>
            <person name="Santuari L."/>
            <person name="Cao Q."/>
            <person name="Sharma T."/>
            <person name="Shen D."/>
            <person name="Roswanjaya Y."/>
            <person name="Wardhani T."/>
            <person name="Kalhor M.S."/>
            <person name="Jansen J."/>
            <person name="Van den Hoogen J."/>
            <person name="Gungor B."/>
            <person name="Hartog M."/>
            <person name="Hontelez J."/>
            <person name="Verver J."/>
            <person name="Yang W.-C."/>
            <person name="Schijlen E."/>
            <person name="Repin R."/>
            <person name="Schilthuizen M."/>
            <person name="Schranz E."/>
            <person name="Heidstra R."/>
            <person name="Miyata K."/>
            <person name="Fedorova E."/>
            <person name="Kohlen W."/>
            <person name="Bisseling T."/>
            <person name="Smit S."/>
            <person name="Geurts R."/>
        </authorList>
    </citation>
    <scope>NUCLEOTIDE SEQUENCE [LARGE SCALE GENOMIC DNA]</scope>
    <source>
        <strain evidence="2">cv. RG33-2</strain>
    </source>
</reference>
<name>A0A2P5F609_TREOI</name>
<evidence type="ECO:0000313" key="1">
    <source>
        <dbReference type="EMBL" id="PON93214.1"/>
    </source>
</evidence>
<proteinExistence type="predicted"/>
<gene>
    <name evidence="1" type="ORF">TorRG33x02_111200</name>
</gene>
<dbReference type="EMBL" id="JXTC01000060">
    <property type="protein sequence ID" value="PON93214.1"/>
    <property type="molecule type" value="Genomic_DNA"/>
</dbReference>
<protein>
    <submittedName>
        <fullName evidence="1">Uncharacterized protein</fullName>
    </submittedName>
</protein>
<sequence>MKSCASIQGNINIVPSYLYGKYFIDNMKSCTLNFTLCFPKLRKQALDSLIEQEHTEGKKKKKKNSQAYISLARGSVELCSAETSQILSPPKLRWYFGLLSGKNTPKCFSNSGLFWFSLNIAKM</sequence>
<organism evidence="1 2">
    <name type="scientific">Trema orientale</name>
    <name type="common">Charcoal tree</name>
    <name type="synonym">Celtis orientalis</name>
    <dbReference type="NCBI Taxonomy" id="63057"/>
    <lineage>
        <taxon>Eukaryota</taxon>
        <taxon>Viridiplantae</taxon>
        <taxon>Streptophyta</taxon>
        <taxon>Embryophyta</taxon>
        <taxon>Tracheophyta</taxon>
        <taxon>Spermatophyta</taxon>
        <taxon>Magnoliopsida</taxon>
        <taxon>eudicotyledons</taxon>
        <taxon>Gunneridae</taxon>
        <taxon>Pentapetalae</taxon>
        <taxon>rosids</taxon>
        <taxon>fabids</taxon>
        <taxon>Rosales</taxon>
        <taxon>Cannabaceae</taxon>
        <taxon>Trema</taxon>
    </lineage>
</organism>
<dbReference type="InParanoid" id="A0A2P5F609"/>
<dbReference type="OrthoDB" id="10380258at2759"/>
<evidence type="ECO:0000313" key="2">
    <source>
        <dbReference type="Proteomes" id="UP000237000"/>
    </source>
</evidence>
<dbReference type="AlphaFoldDB" id="A0A2P5F609"/>
<keyword evidence="2" id="KW-1185">Reference proteome</keyword>
<dbReference type="Proteomes" id="UP000237000">
    <property type="component" value="Unassembled WGS sequence"/>
</dbReference>
<accession>A0A2P5F609</accession>
<comment type="caution">
    <text evidence="1">The sequence shown here is derived from an EMBL/GenBank/DDBJ whole genome shotgun (WGS) entry which is preliminary data.</text>
</comment>